<comment type="catalytic activity">
    <reaction evidence="1">
        <text>adenosine(2030) in 23S rRNA + S-adenosyl-L-methionine = N(6)-methyladenosine(2030) in 23S rRNA + S-adenosyl-L-homocysteine + H(+)</text>
        <dbReference type="Rhea" id="RHEA:43736"/>
        <dbReference type="Rhea" id="RHEA-COMP:10668"/>
        <dbReference type="Rhea" id="RHEA-COMP:10669"/>
        <dbReference type="ChEBI" id="CHEBI:15378"/>
        <dbReference type="ChEBI" id="CHEBI:57856"/>
        <dbReference type="ChEBI" id="CHEBI:59789"/>
        <dbReference type="ChEBI" id="CHEBI:74411"/>
        <dbReference type="ChEBI" id="CHEBI:74449"/>
        <dbReference type="EC" id="2.1.1.266"/>
    </reaction>
</comment>
<proteinExistence type="inferred from homology"/>
<feature type="active site" description="Proton acceptor" evidence="1">
    <location>
        <position position="165"/>
    </location>
</feature>
<evidence type="ECO:0000313" key="2">
    <source>
        <dbReference type="EMBL" id="MFC3852821.1"/>
    </source>
</evidence>
<dbReference type="GO" id="GO:0036307">
    <property type="term" value="F:23S rRNA (adenine(2030)-N(6))-methyltransferase activity"/>
    <property type="evidence" value="ECO:0007669"/>
    <property type="project" value="UniProtKB-EC"/>
</dbReference>
<dbReference type="RefSeq" id="WP_380695389.1">
    <property type="nucleotide sequence ID" value="NZ_JBHRYR010000003.1"/>
</dbReference>
<sequence length="282" mass="31776">MLSYRHSFHAGNHADVLKHSILMYVLQYMNRKEKPYVYIDTHAGAGVYDVLGQQAQKTGEYLDGIARLLNQKQPTTDFLKPYTDLIASFNSGQNLHYYPGSPAIAQRLLRPSDRLILTELHGADAANLRDSLGRDRRVYISQEDGLKHLKAILPPPEKRAVVLIDPSYEIKTDYDLVIRAIQQAVQRFATGTYLLWYPVINRSATESFIAELVKCQIPDMWRLELCVEADNNDRGMTGSGMILINPPYSLAGDATESMAVLHQRLAQDMGQGGTILQRLTEE</sequence>
<feature type="site" description="Interaction with substrate rRNA" evidence="1">
    <location>
        <position position="4"/>
    </location>
</feature>
<comment type="subunit">
    <text evidence="1">Monomer.</text>
</comment>
<dbReference type="Proteomes" id="UP001595617">
    <property type="component" value="Unassembled WGS sequence"/>
</dbReference>
<dbReference type="EC" id="2.1.1.266" evidence="1"/>
<dbReference type="Gene3D" id="3.40.50.150">
    <property type="entry name" value="Vaccinia Virus protein VP39"/>
    <property type="match status" value="1"/>
</dbReference>
<dbReference type="InterPro" id="IPR029063">
    <property type="entry name" value="SAM-dependent_MTases_sf"/>
</dbReference>
<keyword evidence="1" id="KW-0694">RNA-binding</keyword>
<gene>
    <name evidence="1" type="primary">rlmJ</name>
    <name evidence="2" type="ORF">ACFOOG_08250</name>
</gene>
<keyword evidence="1" id="KW-0949">S-adenosyl-L-methionine</keyword>
<dbReference type="Pfam" id="PF04378">
    <property type="entry name" value="RsmJ"/>
    <property type="match status" value="1"/>
</dbReference>
<comment type="function">
    <text evidence="1">Specifically methylates the adenine in position 2030 of 23S rRNA.</text>
</comment>
<dbReference type="PANTHER" id="PTHR37426">
    <property type="entry name" value="RIBOSOMAL RNA LARGE SUBUNIT METHYLTRANSFERASE J"/>
    <property type="match status" value="1"/>
</dbReference>
<feature type="binding site" evidence="1">
    <location>
        <position position="42"/>
    </location>
    <ligand>
        <name>S-adenosyl-L-methionine</name>
        <dbReference type="ChEBI" id="CHEBI:59789"/>
    </ligand>
</feature>
<feature type="binding site" evidence="1">
    <location>
        <position position="165"/>
    </location>
    <ligand>
        <name>S-adenosyl-L-methionine</name>
        <dbReference type="ChEBI" id="CHEBI:59789"/>
    </ligand>
</feature>
<keyword evidence="1 2" id="KW-0489">Methyltransferase</keyword>
<keyword evidence="3" id="KW-1185">Reference proteome</keyword>
<feature type="binding site" evidence="1">
    <location>
        <position position="101"/>
    </location>
    <ligand>
        <name>S-adenosyl-L-methionine</name>
        <dbReference type="ChEBI" id="CHEBI:59789"/>
    </ligand>
</feature>
<evidence type="ECO:0000313" key="3">
    <source>
        <dbReference type="Proteomes" id="UP001595617"/>
    </source>
</evidence>
<feature type="binding site" evidence="1">
    <location>
        <begin position="144"/>
        <end position="145"/>
    </location>
    <ligand>
        <name>S-adenosyl-L-methionine</name>
        <dbReference type="ChEBI" id="CHEBI:59789"/>
    </ligand>
</feature>
<accession>A0ABV7ZX92</accession>
<keyword evidence="1" id="KW-0698">rRNA processing</keyword>
<dbReference type="EMBL" id="JBHRYR010000003">
    <property type="protein sequence ID" value="MFC3852821.1"/>
    <property type="molecule type" value="Genomic_DNA"/>
</dbReference>
<evidence type="ECO:0000256" key="1">
    <source>
        <dbReference type="HAMAP-Rule" id="MF_00934"/>
    </source>
</evidence>
<dbReference type="PANTHER" id="PTHR37426:SF1">
    <property type="entry name" value="RIBOSOMAL RNA LARGE SUBUNIT METHYLTRANSFERASE J"/>
    <property type="match status" value="1"/>
</dbReference>
<comment type="caution">
    <text evidence="2">The sequence shown here is derived from an EMBL/GenBank/DDBJ whole genome shotgun (WGS) entry which is preliminary data.</text>
</comment>
<reference evidence="3" key="1">
    <citation type="journal article" date="2019" name="Int. J. Syst. Evol. Microbiol.">
        <title>The Global Catalogue of Microorganisms (GCM) 10K type strain sequencing project: providing services to taxonomists for standard genome sequencing and annotation.</title>
        <authorList>
            <consortium name="The Broad Institute Genomics Platform"/>
            <consortium name="The Broad Institute Genome Sequencing Center for Infectious Disease"/>
            <person name="Wu L."/>
            <person name="Ma J."/>
        </authorList>
    </citation>
    <scope>NUCLEOTIDE SEQUENCE [LARGE SCALE GENOMIC DNA]</scope>
    <source>
        <strain evidence="3">IBRC 10765</strain>
    </source>
</reference>
<organism evidence="2 3">
    <name type="scientific">Saccharospirillum mangrovi</name>
    <dbReference type="NCBI Taxonomy" id="2161747"/>
    <lineage>
        <taxon>Bacteria</taxon>
        <taxon>Pseudomonadati</taxon>
        <taxon>Pseudomonadota</taxon>
        <taxon>Gammaproteobacteria</taxon>
        <taxon>Oceanospirillales</taxon>
        <taxon>Saccharospirillaceae</taxon>
        <taxon>Saccharospirillum</taxon>
    </lineage>
</organism>
<feature type="binding site" evidence="1">
    <location>
        <position position="119"/>
    </location>
    <ligand>
        <name>S-adenosyl-L-methionine</name>
        <dbReference type="ChEBI" id="CHEBI:59789"/>
    </ligand>
</feature>
<name>A0ABV7ZX92_9GAMM</name>
<keyword evidence="1 2" id="KW-0808">Transferase</keyword>
<dbReference type="InterPro" id="IPR007473">
    <property type="entry name" value="RlmJ"/>
</dbReference>
<dbReference type="HAMAP" id="MF_00934">
    <property type="entry name" value="23SrRNA_methyltr_J"/>
    <property type="match status" value="1"/>
</dbReference>
<dbReference type="SUPFAM" id="SSF53335">
    <property type="entry name" value="S-adenosyl-L-methionine-dependent methyltransferases"/>
    <property type="match status" value="1"/>
</dbReference>
<comment type="similarity">
    <text evidence="1">Belongs to the RlmJ family.</text>
</comment>
<feature type="binding site" evidence="1">
    <location>
        <position position="19"/>
    </location>
    <ligand>
        <name>S-adenosyl-L-methionine</name>
        <dbReference type="ChEBI" id="CHEBI:59789"/>
    </ligand>
</feature>
<protein>
    <recommendedName>
        <fullName evidence="1">Ribosomal RNA large subunit methyltransferase J</fullName>
        <ecNumber evidence="1">2.1.1.266</ecNumber>
    </recommendedName>
    <alternativeName>
        <fullName evidence="1">23S rRNA (adenine(2030)-N6)-methyltransferase</fullName>
    </alternativeName>
    <alternativeName>
        <fullName evidence="1">23S rRNA m6A2030 methyltransferase</fullName>
    </alternativeName>
</protein>